<dbReference type="EMBL" id="JADQAZ010000002">
    <property type="protein sequence ID" value="MBT0958116.1"/>
    <property type="molecule type" value="Genomic_DNA"/>
</dbReference>
<reference evidence="4 5" key="1">
    <citation type="journal article" date="2021" name="Arch. Microbiol.">
        <title>Harenicola maris gen. nov., sp. nov. isolated from the Sea of Japan shallow sediments.</title>
        <authorList>
            <person name="Romanenko L.A."/>
            <person name="Kurilenko V.V."/>
            <person name="Chernysheva N.Y."/>
            <person name="Tekutyeva L.A."/>
            <person name="Velansky P.V."/>
            <person name="Svetashev V.I."/>
            <person name="Isaeva M.P."/>
        </authorList>
    </citation>
    <scope>NUCLEOTIDE SEQUENCE [LARGE SCALE GENOMIC DNA]</scope>
    <source>
        <strain evidence="4 5">KMM 3653</strain>
    </source>
</reference>
<dbReference type="InterPro" id="IPR006531">
    <property type="entry name" value="Gp5/Vgr_OB"/>
</dbReference>
<dbReference type="InterPro" id="IPR054030">
    <property type="entry name" value="Gp5_Vgr_C"/>
</dbReference>
<dbReference type="SUPFAM" id="SSF69255">
    <property type="entry name" value="gp5 N-terminal domain-like"/>
    <property type="match status" value="1"/>
</dbReference>
<dbReference type="Pfam" id="PF05954">
    <property type="entry name" value="Phage_GPD"/>
    <property type="match status" value="1"/>
</dbReference>
<dbReference type="SUPFAM" id="SSF69279">
    <property type="entry name" value="Phage tail proteins"/>
    <property type="match status" value="2"/>
</dbReference>
<protein>
    <submittedName>
        <fullName evidence="4">Type VI secretion system tip protein VgrG</fullName>
    </submittedName>
</protein>
<comment type="caution">
    <text evidence="4">The sequence shown here is derived from an EMBL/GenBank/DDBJ whole genome shotgun (WGS) entry which is preliminary data.</text>
</comment>
<evidence type="ECO:0000259" key="3">
    <source>
        <dbReference type="Pfam" id="PF22178"/>
    </source>
</evidence>
<evidence type="ECO:0000256" key="1">
    <source>
        <dbReference type="ARBA" id="ARBA00005558"/>
    </source>
</evidence>
<feature type="domain" description="Gp5/Type VI secretion system Vgr C-terminal trimerisation" evidence="3">
    <location>
        <begin position="472"/>
        <end position="580"/>
    </location>
</feature>
<keyword evidence="5" id="KW-1185">Reference proteome</keyword>
<dbReference type="Gene3D" id="2.40.50.230">
    <property type="entry name" value="Gp5 N-terminal domain"/>
    <property type="match status" value="1"/>
</dbReference>
<dbReference type="Proteomes" id="UP001315686">
    <property type="component" value="Unassembled WGS sequence"/>
</dbReference>
<dbReference type="Pfam" id="PF04717">
    <property type="entry name" value="Phage_base_V"/>
    <property type="match status" value="1"/>
</dbReference>
<evidence type="ECO:0000313" key="4">
    <source>
        <dbReference type="EMBL" id="MBT0958116.1"/>
    </source>
</evidence>
<feature type="domain" description="Gp5/Type VI secretion system Vgr protein OB-fold" evidence="2">
    <location>
        <begin position="390"/>
        <end position="455"/>
    </location>
</feature>
<dbReference type="InterPro" id="IPR017847">
    <property type="entry name" value="T6SS_RhsGE_Vgr_subset"/>
</dbReference>
<dbReference type="InterPro" id="IPR037026">
    <property type="entry name" value="Vgr_OB-fold_dom_sf"/>
</dbReference>
<dbReference type="NCBIfam" id="TIGR03361">
    <property type="entry name" value="VI_Rhs_Vgr"/>
    <property type="match status" value="1"/>
</dbReference>
<evidence type="ECO:0000313" key="5">
    <source>
        <dbReference type="Proteomes" id="UP001315686"/>
    </source>
</evidence>
<dbReference type="Gene3D" id="4.10.220.110">
    <property type="match status" value="1"/>
</dbReference>
<dbReference type="Gene3D" id="3.55.50.10">
    <property type="entry name" value="Baseplate protein-like domains"/>
    <property type="match status" value="1"/>
</dbReference>
<dbReference type="InterPro" id="IPR006533">
    <property type="entry name" value="T6SS_Vgr_RhsGE"/>
</dbReference>
<dbReference type="Gene3D" id="2.30.110.50">
    <property type="match status" value="1"/>
</dbReference>
<dbReference type="NCBIfam" id="TIGR01646">
    <property type="entry name" value="vgr_GE"/>
    <property type="match status" value="1"/>
</dbReference>
<name>A0AAP2CT75_9RHOB</name>
<comment type="similarity">
    <text evidence="1">Belongs to the VgrG protein family.</text>
</comment>
<gene>
    <name evidence="4" type="primary">tssI</name>
    <name evidence="4" type="ORF">IV417_12025</name>
</gene>
<organism evidence="4 5">
    <name type="scientific">Harenicola maris</name>
    <dbReference type="NCBI Taxonomy" id="2841044"/>
    <lineage>
        <taxon>Bacteria</taxon>
        <taxon>Pseudomonadati</taxon>
        <taxon>Pseudomonadota</taxon>
        <taxon>Alphaproteobacteria</taxon>
        <taxon>Rhodobacterales</taxon>
        <taxon>Paracoccaceae</taxon>
        <taxon>Harenicola</taxon>
    </lineage>
</organism>
<dbReference type="Pfam" id="PF22178">
    <property type="entry name" value="Gp5_trimer_C"/>
    <property type="match status" value="1"/>
</dbReference>
<dbReference type="RefSeq" id="WP_327794331.1">
    <property type="nucleotide sequence ID" value="NZ_JADQAZ010000002.1"/>
</dbReference>
<evidence type="ECO:0000259" key="2">
    <source>
        <dbReference type="Pfam" id="PF04717"/>
    </source>
</evidence>
<sequence>MNAHYTQDNNIGSLQTTLGKDVFLLLALNGTDYVNDLFTYKVRALIREELDYDAVLGTHATVALTTVNHGATHFDGIVTEIDWLKMTESGEEYELTLRPWFYLAGKRRQQRIFHDMSVDEILTEVLNAYSDFGDSTYKLELTGNYPKLEYTVQYRESDLAFACRLMERYGISYHFVHDLGNHRLVLTDTMEAMSELPGLSREYRPVEEHFRKEEEHFWQWRKTRGMTTGKVKLTDYNFKTPTANLLQEQVGDADYDHGRIESYDYPGVYLDAGEGADVTNLRTVQERSTDHRHRVVGDVMGLKAGMRCAASGEFAEWMNGEEYLCLEARHSFASESYRAGQSGSDAEDEAYKGAYVMTPVSAPFAPLRKTREPIIQGPQTARVVGEGEIDCDEYGRILVRFHWDIADAYSMRCRVSQSWASKGWGGMVIPRIGMEVIVEHLEGDPDKPIVTGCVYNGKNDVPYPLPAHKTKSVFRSDTHQGSGFNEFMFEDEKDRELIYMHGQKDQEIEILNNRSKTIGNDETNVITRDRSQSVGQDETMSVGRDQAETVGRNVMYNVGENQQEKYGKDHIHYVGNIHKQDIFADHLRQVGGNYEEIVKGKYTLNVNQTITNNTGTHTLMAYEKFVIKGPGGKITIDASGITLEAAKINLKGAVSMGGGGGAQVPTLQGAANQALPLVEECLKQKEE</sequence>
<proteinExistence type="inferred from homology"/>
<dbReference type="AlphaFoldDB" id="A0AAP2CT75"/>
<accession>A0AAP2CT75</accession>
<dbReference type="SUPFAM" id="SSF69349">
    <property type="entry name" value="Phage fibre proteins"/>
    <property type="match status" value="1"/>
</dbReference>